<dbReference type="Pfam" id="PF23518">
    <property type="entry name" value="WW_2"/>
    <property type="match status" value="1"/>
</dbReference>
<dbReference type="STRING" id="576137.A0A1L7XT13"/>
<gene>
    <name evidence="4" type="ORF">PAC_18061</name>
</gene>
<evidence type="ECO:0000259" key="3">
    <source>
        <dbReference type="PROSITE" id="PS50002"/>
    </source>
</evidence>
<dbReference type="InterPro" id="IPR036028">
    <property type="entry name" value="SH3-like_dom_sf"/>
</dbReference>
<reference evidence="4 5" key="1">
    <citation type="submission" date="2016-03" db="EMBL/GenBank/DDBJ databases">
        <authorList>
            <person name="Ploux O."/>
        </authorList>
    </citation>
    <scope>NUCLEOTIDE SEQUENCE [LARGE SCALE GENOMIC DNA]</scope>
    <source>
        <strain evidence="4 5">UAMH 11012</strain>
    </source>
</reference>
<dbReference type="AlphaFoldDB" id="A0A1L7XT13"/>
<dbReference type="InterPro" id="IPR001452">
    <property type="entry name" value="SH3_domain"/>
</dbReference>
<organism evidence="4 5">
    <name type="scientific">Phialocephala subalpina</name>
    <dbReference type="NCBI Taxonomy" id="576137"/>
    <lineage>
        <taxon>Eukaryota</taxon>
        <taxon>Fungi</taxon>
        <taxon>Dikarya</taxon>
        <taxon>Ascomycota</taxon>
        <taxon>Pezizomycotina</taxon>
        <taxon>Leotiomycetes</taxon>
        <taxon>Helotiales</taxon>
        <taxon>Mollisiaceae</taxon>
        <taxon>Phialocephala</taxon>
        <taxon>Phialocephala fortinii species complex</taxon>
    </lineage>
</organism>
<evidence type="ECO:0000313" key="4">
    <source>
        <dbReference type="EMBL" id="CZR68162.1"/>
    </source>
</evidence>
<name>A0A1L7XT13_9HELO</name>
<evidence type="ECO:0000256" key="2">
    <source>
        <dbReference type="PROSITE-ProRule" id="PRU00192"/>
    </source>
</evidence>
<keyword evidence="5" id="KW-1185">Reference proteome</keyword>
<dbReference type="PROSITE" id="PS50002">
    <property type="entry name" value="SH3"/>
    <property type="match status" value="1"/>
</dbReference>
<keyword evidence="1 2" id="KW-0728">SH3 domain</keyword>
<evidence type="ECO:0000313" key="5">
    <source>
        <dbReference type="Proteomes" id="UP000184330"/>
    </source>
</evidence>
<dbReference type="CDD" id="cd00201">
    <property type="entry name" value="WW"/>
    <property type="match status" value="1"/>
</dbReference>
<dbReference type="PANTHER" id="PTHR38886:SF1">
    <property type="entry name" value="NACHT-NTPASE AND P-LOOP NTPASES N-TERMINAL DOMAIN-CONTAINING PROTEIN"/>
    <property type="match status" value="1"/>
</dbReference>
<proteinExistence type="predicted"/>
<dbReference type="SUPFAM" id="SSF50044">
    <property type="entry name" value="SH3-domain"/>
    <property type="match status" value="1"/>
</dbReference>
<sequence>MSFGWSAGDIIATLKLLHQIGSALKDSGGASSEYQDTQSFFKCLSGTLQLLHGLQSTPIDPYLALNLREQCDHIRVPLQAFLGDVGKRFEPALGSDSKRKAIFASPRKIQWALSDSKKVKTLQARLAVPMAAVGILLGRQTVQTTLRLPDDIRDRISRVIDTRTARTTALLRQLDDKMDLLSTSRTTSTDTLNQHLQDLKISTSGDIATVAIEHREGIGKLADNLGQVLNAQRDCIKANTNIRETLKDLSVAHSASTDLVLGTLCRTGENAATAVRVQALEGRAQSASLHRKLDQVGTSVGAIQSLLEGLSATQLSSDTYMSKSEAIRALRNILKSVWLLLSSIHALIRELVYVWYPQVELRLTYIRLLLAPYLIVFHRNLIQPLLMGGDHFLFEDAIGRMKRLPCMQFQHWDIFYTFLLDSFRDSPGLSWVISERFMVMNRYNNYPINRKLWRALIQPNYKVAMSMLLDFKNIRHGRCADPGCPGRIKFETAEDVCVCPKCGKHLLVLKESHDLPTETFNQSPSEALGSTIDTSSMFGLESESLNVDGSVFPRASSSQEIEIAAFKRVTWEERKLQWIDLSFTTSIKNGKKEGEHGNISARGLEIPSSAPQPPMYVRALYGYEADLQTELSFRRGDVVQVITQPERGWGDGIINGVRGWFPSNFCQVITDPEEVLEAQLNGFKGAADFWVPQATPDGRLFYFNTETGESRRDSERSEWTVRLAADQQFGTAKAMMSPSTQPDVQPRRACARRLCTREAWEDAPFFTARISLLTL</sequence>
<dbReference type="Pfam" id="PF22893">
    <property type="entry name" value="ULD_2"/>
    <property type="match status" value="1"/>
</dbReference>
<protein>
    <recommendedName>
        <fullName evidence="3">SH3 domain-containing protein</fullName>
    </recommendedName>
</protein>
<dbReference type="Pfam" id="PF14604">
    <property type="entry name" value="SH3_9"/>
    <property type="match status" value="1"/>
</dbReference>
<dbReference type="InterPro" id="IPR001202">
    <property type="entry name" value="WW_dom"/>
</dbReference>
<dbReference type="SMART" id="SM00326">
    <property type="entry name" value="SH3"/>
    <property type="match status" value="1"/>
</dbReference>
<dbReference type="Proteomes" id="UP000184330">
    <property type="component" value="Unassembled WGS sequence"/>
</dbReference>
<accession>A0A1L7XT13</accession>
<dbReference type="PANTHER" id="PTHR38886">
    <property type="entry name" value="SESA DOMAIN-CONTAINING PROTEIN"/>
    <property type="match status" value="1"/>
</dbReference>
<dbReference type="PRINTS" id="PR00452">
    <property type="entry name" value="SH3DOMAIN"/>
</dbReference>
<dbReference type="InterPro" id="IPR054464">
    <property type="entry name" value="ULD_fung"/>
</dbReference>
<dbReference type="EMBL" id="FJOG01000051">
    <property type="protein sequence ID" value="CZR68162.1"/>
    <property type="molecule type" value="Genomic_DNA"/>
</dbReference>
<dbReference type="OrthoDB" id="3045089at2759"/>
<dbReference type="InterPro" id="IPR057827">
    <property type="entry name" value="WW_fungi"/>
</dbReference>
<feature type="domain" description="SH3" evidence="3">
    <location>
        <begin position="612"/>
        <end position="671"/>
    </location>
</feature>
<dbReference type="Gene3D" id="2.30.30.40">
    <property type="entry name" value="SH3 Domains"/>
    <property type="match status" value="1"/>
</dbReference>
<evidence type="ECO:0000256" key="1">
    <source>
        <dbReference type="ARBA" id="ARBA00022443"/>
    </source>
</evidence>